<reference evidence="1 2" key="1">
    <citation type="submission" date="2018-10" db="EMBL/GenBank/DDBJ databases">
        <authorList>
            <person name="Perry B.J."/>
            <person name="Sullivan J.T."/>
            <person name="Murphy R.J.T."/>
            <person name="Ramsay J.P."/>
            <person name="Ronson C.W."/>
        </authorList>
    </citation>
    <scope>NUCLEOTIDE SEQUENCE [LARGE SCALE GENOMIC DNA]</scope>
    <source>
        <strain evidence="1 2">R88b</strain>
    </source>
</reference>
<evidence type="ECO:0000313" key="1">
    <source>
        <dbReference type="EMBL" id="QKD05360.1"/>
    </source>
</evidence>
<gene>
    <name evidence="1" type="ORF">EB235_30945</name>
</gene>
<proteinExistence type="predicted"/>
<sequence length="66" mass="7574">MGAMTISLGFFESFQPFWVVPQPKFRVLMDKAGMHRVWTAALRLISDVWMLLQSSRNLPFILVGFG</sequence>
<organism evidence="1 2">
    <name type="scientific">Mesorhizobium loti R88b</name>
    <dbReference type="NCBI Taxonomy" id="935548"/>
    <lineage>
        <taxon>Bacteria</taxon>
        <taxon>Pseudomonadati</taxon>
        <taxon>Pseudomonadota</taxon>
        <taxon>Alphaproteobacteria</taxon>
        <taxon>Hyphomicrobiales</taxon>
        <taxon>Phyllobacteriaceae</taxon>
        <taxon>Mesorhizobium</taxon>
    </lineage>
</organism>
<protein>
    <submittedName>
        <fullName evidence="1">Uncharacterized protein</fullName>
    </submittedName>
</protein>
<dbReference type="AlphaFoldDB" id="A0A6M7WMP0"/>
<dbReference type="Proteomes" id="UP000503017">
    <property type="component" value="Chromosome"/>
</dbReference>
<accession>A0A6M7WMP0</accession>
<evidence type="ECO:0000313" key="2">
    <source>
        <dbReference type="Proteomes" id="UP000503017"/>
    </source>
</evidence>
<dbReference type="EMBL" id="CP033367">
    <property type="protein sequence ID" value="QKD05360.1"/>
    <property type="molecule type" value="Genomic_DNA"/>
</dbReference>
<name>A0A6M7WMP0_RHILI</name>